<accession>A0A373A3G4</accession>
<dbReference type="SUPFAM" id="SSF50475">
    <property type="entry name" value="FMN-binding split barrel"/>
    <property type="match status" value="1"/>
</dbReference>
<dbReference type="Gene3D" id="2.30.110.10">
    <property type="entry name" value="Electron Transport, Fmn-binding Protein, Chain A"/>
    <property type="match status" value="1"/>
</dbReference>
<sequence length="153" mass="17188">MTLATTDGTEPWASTVNFVPLRAPGAPLRLLYYSLRTALHSRNIGYHPRVAGSLYLTGLPGLGLDGAQFTGTCRATDDQGVAEHHRLYYELNFPDPAVRSEWLLPASDFRGSGPRRFYTVEVDRWWLLDTDRWLVDKHDQRVEVPLHALTGPG</sequence>
<dbReference type="InterPro" id="IPR012349">
    <property type="entry name" value="Split_barrel_FMN-bd"/>
</dbReference>
<organism evidence="1 2">
    <name type="scientific">Kitasatospora xanthocidica</name>
    <dbReference type="NCBI Taxonomy" id="83382"/>
    <lineage>
        <taxon>Bacteria</taxon>
        <taxon>Bacillati</taxon>
        <taxon>Actinomycetota</taxon>
        <taxon>Actinomycetes</taxon>
        <taxon>Kitasatosporales</taxon>
        <taxon>Streptomycetaceae</taxon>
        <taxon>Kitasatospora</taxon>
    </lineage>
</organism>
<name>A0A373A3G4_9ACTN</name>
<evidence type="ECO:0000313" key="2">
    <source>
        <dbReference type="Proteomes" id="UP000263377"/>
    </source>
</evidence>
<gene>
    <name evidence="1" type="ORF">DR950_06720</name>
</gene>
<dbReference type="Proteomes" id="UP000263377">
    <property type="component" value="Unassembled WGS sequence"/>
</dbReference>
<dbReference type="AlphaFoldDB" id="A0A373A3G4"/>
<comment type="caution">
    <text evidence="1">The sequence shown here is derived from an EMBL/GenBank/DDBJ whole genome shotgun (WGS) entry which is preliminary data.</text>
</comment>
<protein>
    <submittedName>
        <fullName evidence="1">Pyridoxamine 5'-phosphate oxidase family protein</fullName>
    </submittedName>
</protein>
<evidence type="ECO:0000313" key="1">
    <source>
        <dbReference type="EMBL" id="RGD62698.1"/>
    </source>
</evidence>
<reference evidence="1 2" key="1">
    <citation type="submission" date="2018-08" db="EMBL/GenBank/DDBJ databases">
        <title>Diversity &amp; Physiological Properties of Lignin-Decomposing Actinobacteria from Soil.</title>
        <authorList>
            <person name="Roh S.G."/>
            <person name="Kim S.B."/>
        </authorList>
    </citation>
    <scope>NUCLEOTIDE SEQUENCE [LARGE SCALE GENOMIC DNA]</scope>
    <source>
        <strain evidence="1 2">MMS17-GH009</strain>
    </source>
</reference>
<proteinExistence type="predicted"/>
<keyword evidence="2" id="KW-1185">Reference proteome</keyword>
<dbReference type="EMBL" id="QVIG01000001">
    <property type="protein sequence ID" value="RGD62698.1"/>
    <property type="molecule type" value="Genomic_DNA"/>
</dbReference>